<evidence type="ECO:0000313" key="2">
    <source>
        <dbReference type="Proteomes" id="UP000198688"/>
    </source>
</evidence>
<name>A0A1H2DBT4_9ACTN</name>
<dbReference type="AlphaFoldDB" id="A0A1H2DBT4"/>
<proteinExistence type="predicted"/>
<dbReference type="RefSeq" id="WP_157752041.1">
    <property type="nucleotide sequence ID" value="NZ_BOMJ01000045.1"/>
</dbReference>
<dbReference type="Proteomes" id="UP000198688">
    <property type="component" value="Chromosome I"/>
</dbReference>
<keyword evidence="2" id="KW-1185">Reference proteome</keyword>
<protein>
    <submittedName>
        <fullName evidence="1">Uncharacterized protein</fullName>
    </submittedName>
</protein>
<reference evidence="1 2" key="1">
    <citation type="submission" date="2016-10" db="EMBL/GenBank/DDBJ databases">
        <authorList>
            <person name="de Groot N.N."/>
        </authorList>
    </citation>
    <scope>NUCLEOTIDE SEQUENCE [LARGE SCALE GENOMIC DNA]</scope>
    <source>
        <strain evidence="1 2">DSM 43941</strain>
    </source>
</reference>
<organism evidence="1 2">
    <name type="scientific">Actinoplanes derwentensis</name>
    <dbReference type="NCBI Taxonomy" id="113562"/>
    <lineage>
        <taxon>Bacteria</taxon>
        <taxon>Bacillati</taxon>
        <taxon>Actinomycetota</taxon>
        <taxon>Actinomycetes</taxon>
        <taxon>Micromonosporales</taxon>
        <taxon>Micromonosporaceae</taxon>
        <taxon>Actinoplanes</taxon>
    </lineage>
</organism>
<evidence type="ECO:0000313" key="1">
    <source>
        <dbReference type="EMBL" id="SDT80215.1"/>
    </source>
</evidence>
<gene>
    <name evidence="1" type="ORF">SAMN04489716_9111</name>
</gene>
<accession>A0A1H2DBT4</accession>
<dbReference type="EMBL" id="LT629758">
    <property type="protein sequence ID" value="SDT80215.1"/>
    <property type="molecule type" value="Genomic_DNA"/>
</dbReference>
<sequence length="45" mass="4772">MISLADREAEPADHLARPRASSVTDIAADHIYGAIAIPLRAPFAT</sequence>